<keyword evidence="5" id="KW-0227">DNA damage</keyword>
<name>A0A8B8G9Q8_9HEMI</name>
<dbReference type="RefSeq" id="XP_025419613.1">
    <property type="nucleotide sequence ID" value="XM_025563828.1"/>
</dbReference>
<keyword evidence="11" id="KW-1185">Reference proteome</keyword>
<dbReference type="InterPro" id="IPR015943">
    <property type="entry name" value="WD40/YVTN_repeat-like_dom_sf"/>
</dbReference>
<reference evidence="12" key="1">
    <citation type="submission" date="2025-08" db="UniProtKB">
        <authorList>
            <consortium name="RefSeq"/>
        </authorList>
    </citation>
    <scope>IDENTIFICATION</scope>
    <source>
        <tissue evidence="12">Whole body</tissue>
    </source>
</reference>
<feature type="domain" description="CAF1B/HIR1 beta-propeller" evidence="10">
    <location>
        <begin position="81"/>
        <end position="464"/>
    </location>
</feature>
<protein>
    <submittedName>
        <fullName evidence="12">Chromatin assembly factor 1 subunit B</fullName>
    </submittedName>
</protein>
<keyword evidence="6" id="KW-0156">Chromatin regulator</keyword>
<dbReference type="GO" id="GO:0033186">
    <property type="term" value="C:CAF-1 complex"/>
    <property type="evidence" value="ECO:0007669"/>
    <property type="project" value="TreeGrafter"/>
</dbReference>
<dbReference type="InterPro" id="IPR019775">
    <property type="entry name" value="WD40_repeat_CS"/>
</dbReference>
<dbReference type="Pfam" id="PF24105">
    <property type="entry name" value="Beta-prop_CAF1B_HIR1"/>
    <property type="match status" value="1"/>
</dbReference>
<keyword evidence="8" id="KW-0539">Nucleus</keyword>
<dbReference type="PROSITE" id="PS50294">
    <property type="entry name" value="WD_REPEATS_REGION"/>
    <property type="match status" value="2"/>
</dbReference>
<dbReference type="PANTHER" id="PTHR15271:SF4">
    <property type="entry name" value="CHROMATIN ASSEMBLY FACTOR 1 SUBUNIT B"/>
    <property type="match status" value="1"/>
</dbReference>
<evidence type="ECO:0000256" key="4">
    <source>
        <dbReference type="ARBA" id="ARBA00022737"/>
    </source>
</evidence>
<keyword evidence="7" id="KW-0234">DNA repair</keyword>
<comment type="similarity">
    <text evidence="2">Belongs to the WD repeat HIR1 family.</text>
</comment>
<feature type="repeat" description="WD" evidence="9">
    <location>
        <begin position="247"/>
        <end position="288"/>
    </location>
</feature>
<evidence type="ECO:0000256" key="2">
    <source>
        <dbReference type="ARBA" id="ARBA00007306"/>
    </source>
</evidence>
<evidence type="ECO:0000256" key="3">
    <source>
        <dbReference type="ARBA" id="ARBA00022574"/>
    </source>
</evidence>
<dbReference type="OrthoDB" id="71227at2759"/>
<dbReference type="CTD" id="36107"/>
<dbReference type="PANTHER" id="PTHR15271">
    <property type="entry name" value="CHROMATIN ASSEMBLY FACTOR 1 SUBUNIT B"/>
    <property type="match status" value="1"/>
</dbReference>
<evidence type="ECO:0000313" key="12">
    <source>
        <dbReference type="RefSeq" id="XP_025419613.1"/>
    </source>
</evidence>
<proteinExistence type="inferred from homology"/>
<organism evidence="11 12">
    <name type="scientific">Sipha flava</name>
    <name type="common">yellow sugarcane aphid</name>
    <dbReference type="NCBI Taxonomy" id="143950"/>
    <lineage>
        <taxon>Eukaryota</taxon>
        <taxon>Metazoa</taxon>
        <taxon>Ecdysozoa</taxon>
        <taxon>Arthropoda</taxon>
        <taxon>Hexapoda</taxon>
        <taxon>Insecta</taxon>
        <taxon>Pterygota</taxon>
        <taxon>Neoptera</taxon>
        <taxon>Paraneoptera</taxon>
        <taxon>Hemiptera</taxon>
        <taxon>Sternorrhyncha</taxon>
        <taxon>Aphidomorpha</taxon>
        <taxon>Aphidoidea</taxon>
        <taxon>Aphididae</taxon>
        <taxon>Sipha</taxon>
    </lineage>
</organism>
<evidence type="ECO:0000259" key="10">
    <source>
        <dbReference type="Pfam" id="PF24105"/>
    </source>
</evidence>
<dbReference type="Gene3D" id="2.130.10.10">
    <property type="entry name" value="YVTN repeat-like/Quinoprotein amine dehydrogenase"/>
    <property type="match status" value="2"/>
</dbReference>
<dbReference type="GO" id="GO:0005634">
    <property type="term" value="C:nucleus"/>
    <property type="evidence" value="ECO:0007669"/>
    <property type="project" value="UniProtKB-SubCell"/>
</dbReference>
<dbReference type="InterPro" id="IPR055410">
    <property type="entry name" value="Beta-prop_CAF1B_HIR1"/>
</dbReference>
<evidence type="ECO:0000256" key="9">
    <source>
        <dbReference type="PROSITE-ProRule" id="PRU00221"/>
    </source>
</evidence>
<dbReference type="GO" id="GO:0006334">
    <property type="term" value="P:nucleosome assembly"/>
    <property type="evidence" value="ECO:0007669"/>
    <property type="project" value="TreeGrafter"/>
</dbReference>
<dbReference type="AlphaFoldDB" id="A0A8B8G9Q8"/>
<dbReference type="InterPro" id="IPR045145">
    <property type="entry name" value="PTHR15271"/>
</dbReference>
<dbReference type="PROSITE" id="PS50082">
    <property type="entry name" value="WD_REPEATS_2"/>
    <property type="match status" value="3"/>
</dbReference>
<dbReference type="PROSITE" id="PS00678">
    <property type="entry name" value="WD_REPEATS_1"/>
    <property type="match status" value="1"/>
</dbReference>
<dbReference type="SUPFAM" id="SSF50978">
    <property type="entry name" value="WD40 repeat-like"/>
    <property type="match status" value="1"/>
</dbReference>
<comment type="subcellular location">
    <subcellularLocation>
        <location evidence="1">Nucleus</location>
    </subcellularLocation>
</comment>
<dbReference type="Proteomes" id="UP000694846">
    <property type="component" value="Unplaced"/>
</dbReference>
<dbReference type="GeneID" id="112689949"/>
<evidence type="ECO:0000256" key="6">
    <source>
        <dbReference type="ARBA" id="ARBA00022853"/>
    </source>
</evidence>
<dbReference type="InterPro" id="IPR036322">
    <property type="entry name" value="WD40_repeat_dom_sf"/>
</dbReference>
<evidence type="ECO:0000256" key="1">
    <source>
        <dbReference type="ARBA" id="ARBA00004123"/>
    </source>
</evidence>
<gene>
    <name evidence="12" type="primary">LOC112689949</name>
</gene>
<sequence length="533" mass="60719">MLKHMFINVLIKIFPANFKATIKIVLQQLNTGITNRCIVRWTRVVLTNKYICPAVIVTRIIVLLQKTQSYATLSHFTWTIMKLVIPEISWHNRDPVLSVHFQPTTTEEGYYRLASGGSDSHVFVWRIKVEGSNVNVEFAADLTKHQKAVNVVRFSPDGQWLATGDDESVIVLWKFKSINGPEQRPDLLEDDDSKNLEKWICHCVLRGHLEDVYDISWSPDSKRLISGGVDNKAIIWDVDKGQYKAILNDHKGFVQGVSWDPLNKYAATLSSDRTLRVFNTKTCKLFNKCDKSVPLGKKGDGEEIKSRLFHDDTLKSFFRRLSFSPDGQILVTSSGIKEIFDEQNKNKTTTNVSYVFARKSFTKPVLYVPSLDQYSVAVKFSPVLFELKENTKSVFDLPYRMIYAIATNSSILLLDTQHAAPFAYIGDIHYTRLTDLSWSADGLLLIVSSSDGFCSIISFSKEELGKPYMDKTLLVNAMEMEESFIQEDNEEVLNTPDKLIQKEEKNTVDFSEPTKKRVQLVTLSSPKTKKKLQ</sequence>
<evidence type="ECO:0000256" key="7">
    <source>
        <dbReference type="ARBA" id="ARBA00023204"/>
    </source>
</evidence>
<feature type="repeat" description="WD" evidence="9">
    <location>
        <begin position="142"/>
        <end position="177"/>
    </location>
</feature>
<evidence type="ECO:0000256" key="5">
    <source>
        <dbReference type="ARBA" id="ARBA00022763"/>
    </source>
</evidence>
<dbReference type="GO" id="GO:0006281">
    <property type="term" value="P:DNA repair"/>
    <property type="evidence" value="ECO:0007669"/>
    <property type="project" value="UniProtKB-KW"/>
</dbReference>
<keyword evidence="4" id="KW-0677">Repeat</keyword>
<evidence type="ECO:0000313" key="11">
    <source>
        <dbReference type="Proteomes" id="UP000694846"/>
    </source>
</evidence>
<evidence type="ECO:0000256" key="8">
    <source>
        <dbReference type="ARBA" id="ARBA00023242"/>
    </source>
</evidence>
<accession>A0A8B8G9Q8</accession>
<dbReference type="InterPro" id="IPR001680">
    <property type="entry name" value="WD40_rpt"/>
</dbReference>
<dbReference type="SMART" id="SM00320">
    <property type="entry name" value="WD40"/>
    <property type="match status" value="6"/>
</dbReference>
<dbReference type="GO" id="GO:0006335">
    <property type="term" value="P:DNA replication-dependent chromatin assembly"/>
    <property type="evidence" value="ECO:0007669"/>
    <property type="project" value="InterPro"/>
</dbReference>
<feature type="repeat" description="WD" evidence="9">
    <location>
        <begin position="205"/>
        <end position="246"/>
    </location>
</feature>
<keyword evidence="3 9" id="KW-0853">WD repeat</keyword>